<dbReference type="AlphaFoldDB" id="H3GNZ3"/>
<dbReference type="InParanoid" id="H3GNZ3"/>
<dbReference type="Gene3D" id="1.10.10.60">
    <property type="entry name" value="Homeodomain-like"/>
    <property type="match status" value="1"/>
</dbReference>
<accession>H3GNZ3</accession>
<dbReference type="Pfam" id="PF03221">
    <property type="entry name" value="HTH_Tnp_Tc5"/>
    <property type="match status" value="1"/>
</dbReference>
<dbReference type="HOGENOM" id="CLU_1013627_0_0_1"/>
<dbReference type="InterPro" id="IPR006600">
    <property type="entry name" value="HTH_CenpB_DNA-bd_dom"/>
</dbReference>
<reference evidence="3" key="2">
    <citation type="submission" date="2015-06" db="UniProtKB">
        <authorList>
            <consortium name="EnsemblProtists"/>
        </authorList>
    </citation>
    <scope>IDENTIFICATION</scope>
    <source>
        <strain evidence="3">Pr102</strain>
    </source>
</reference>
<name>H3GNZ3_PHYRM</name>
<evidence type="ECO:0000256" key="1">
    <source>
        <dbReference type="ARBA" id="ARBA00023125"/>
    </source>
</evidence>
<dbReference type="GO" id="GO:0003677">
    <property type="term" value="F:DNA binding"/>
    <property type="evidence" value="ECO:0007669"/>
    <property type="project" value="UniProtKB-KW"/>
</dbReference>
<feature type="domain" description="HTH CENPB-type" evidence="2">
    <location>
        <begin position="55"/>
        <end position="125"/>
    </location>
</feature>
<dbReference type="Proteomes" id="UP000005238">
    <property type="component" value="Unassembled WGS sequence"/>
</dbReference>
<dbReference type="VEuPathDB" id="FungiDB:KRP23_4234"/>
<evidence type="ECO:0000313" key="3">
    <source>
        <dbReference type="EnsemblProtists" id="Phyra78366"/>
    </source>
</evidence>
<evidence type="ECO:0000313" key="4">
    <source>
        <dbReference type="Proteomes" id="UP000005238"/>
    </source>
</evidence>
<reference evidence="4" key="1">
    <citation type="journal article" date="2006" name="Science">
        <title>Phytophthora genome sequences uncover evolutionary origins and mechanisms of pathogenesis.</title>
        <authorList>
            <person name="Tyler B.M."/>
            <person name="Tripathy S."/>
            <person name="Zhang X."/>
            <person name="Dehal P."/>
            <person name="Jiang R.H."/>
            <person name="Aerts A."/>
            <person name="Arredondo F.D."/>
            <person name="Baxter L."/>
            <person name="Bensasson D."/>
            <person name="Beynon J.L."/>
            <person name="Chapman J."/>
            <person name="Damasceno C.M."/>
            <person name="Dorrance A.E."/>
            <person name="Dou D."/>
            <person name="Dickerman A.W."/>
            <person name="Dubchak I.L."/>
            <person name="Garbelotto M."/>
            <person name="Gijzen M."/>
            <person name="Gordon S.G."/>
            <person name="Govers F."/>
            <person name="Grunwald N.J."/>
            <person name="Huang W."/>
            <person name="Ivors K.L."/>
            <person name="Jones R.W."/>
            <person name="Kamoun S."/>
            <person name="Krampis K."/>
            <person name="Lamour K.H."/>
            <person name="Lee M.K."/>
            <person name="McDonald W.H."/>
            <person name="Medina M."/>
            <person name="Meijer H.J."/>
            <person name="Nordberg E.K."/>
            <person name="Maclean D.J."/>
            <person name="Ospina-Giraldo M.D."/>
            <person name="Morris P.F."/>
            <person name="Phuntumart V."/>
            <person name="Putnam N.H."/>
            <person name="Rash S."/>
            <person name="Rose J.K."/>
            <person name="Sakihama Y."/>
            <person name="Salamov A.A."/>
            <person name="Savidor A."/>
            <person name="Scheuring C.F."/>
            <person name="Smith B.M."/>
            <person name="Sobral B.W."/>
            <person name="Terry A."/>
            <person name="Torto-Alalibo T.A."/>
            <person name="Win J."/>
            <person name="Xu Z."/>
            <person name="Zhang H."/>
            <person name="Grigoriev I.V."/>
            <person name="Rokhsar D.S."/>
            <person name="Boore J.L."/>
        </authorList>
    </citation>
    <scope>NUCLEOTIDE SEQUENCE [LARGE SCALE GENOMIC DNA]</scope>
    <source>
        <strain evidence="4">Pr102</strain>
    </source>
</reference>
<keyword evidence="4" id="KW-1185">Reference proteome</keyword>
<proteinExistence type="predicted"/>
<dbReference type="InterPro" id="IPR009057">
    <property type="entry name" value="Homeodomain-like_sf"/>
</dbReference>
<dbReference type="SUPFAM" id="SSF46689">
    <property type="entry name" value="Homeodomain-like"/>
    <property type="match status" value="1"/>
</dbReference>
<dbReference type="EMBL" id="DS566028">
    <property type="status" value="NOT_ANNOTATED_CDS"/>
    <property type="molecule type" value="Genomic_DNA"/>
</dbReference>
<keyword evidence="1" id="KW-0238">DNA-binding</keyword>
<protein>
    <recommendedName>
        <fullName evidence="2">HTH CENPB-type domain-containing protein</fullName>
    </recommendedName>
</protein>
<sequence length="228" mass="25913">MSRKQYSDAALVRAVERVVINGERATLVGEEQHIPYRTLLMYVARRRRGEPIASKRRGPPPALTQAGEQQLLHWMHELQGAGLPVRRRELIVKANEVLSLSGSGTQVSSGWYTRFRDRHPEISGPGTHMVIAEETEEKEGKKEVRVEGKTREQLEREGLLRTPVEKAVFSVQESYADSWPAQDVVDAFDLMLDAGKADMFLVMAPGDLRDMWIRKQLKQMQRASTARH</sequence>
<dbReference type="eggNOG" id="ENOG502STFI">
    <property type="taxonomic scope" value="Eukaryota"/>
</dbReference>
<evidence type="ECO:0000259" key="2">
    <source>
        <dbReference type="PROSITE" id="PS51253"/>
    </source>
</evidence>
<dbReference type="PROSITE" id="PS51253">
    <property type="entry name" value="HTH_CENPB"/>
    <property type="match status" value="1"/>
</dbReference>
<dbReference type="EnsemblProtists" id="Phyra78366">
    <property type="protein sequence ID" value="Phyra78366"/>
    <property type="gene ID" value="Phyra78366"/>
</dbReference>
<dbReference type="VEuPathDB" id="FungiDB:KRP22_2526"/>
<dbReference type="OMA" id="ESYADSW"/>
<organism evidence="3 4">
    <name type="scientific">Phytophthora ramorum</name>
    <name type="common">Sudden oak death agent</name>
    <dbReference type="NCBI Taxonomy" id="164328"/>
    <lineage>
        <taxon>Eukaryota</taxon>
        <taxon>Sar</taxon>
        <taxon>Stramenopiles</taxon>
        <taxon>Oomycota</taxon>
        <taxon>Peronosporomycetes</taxon>
        <taxon>Peronosporales</taxon>
        <taxon>Peronosporaceae</taxon>
        <taxon>Phytophthora</taxon>
    </lineage>
</organism>